<feature type="region of interest" description="Disordered" evidence="1">
    <location>
        <begin position="480"/>
        <end position="499"/>
    </location>
</feature>
<evidence type="ECO:0000256" key="2">
    <source>
        <dbReference type="SAM" id="Phobius"/>
    </source>
</evidence>
<dbReference type="EMBL" id="CAVMBE010000005">
    <property type="protein sequence ID" value="CAK3829567.1"/>
    <property type="molecule type" value="Genomic_DNA"/>
</dbReference>
<dbReference type="AlphaFoldDB" id="A0AAI8YSQ7"/>
<keyword evidence="2" id="KW-0812">Transmembrane</keyword>
<feature type="compositionally biased region" description="Basic and acidic residues" evidence="1">
    <location>
        <begin position="281"/>
        <end position="290"/>
    </location>
</feature>
<keyword evidence="4" id="KW-1185">Reference proteome</keyword>
<sequence length="499" mass="53791">MPPPIRRTITLMRAESTLSSSTPLETVASSSSQACGKMEPAGSRKTGRSLEPAPHSPTPVQTVATSSSQACEKVEPAGPRETEPSPEPPSSQSVSVNAAGAANTEQSKRIVPSMFGKASLSGSTLRRRLKPSPHNETRGSRVSPTGIKPSRWETSSARTAAPSIPESIYGVVPRAARSTDADSSGLGSSSESAAKHTPFTTTWESVQPTRPVVHSISHNEEVGLPDPPVWLVYLVCGCMAAGFMSAILLYLVNFPTSRCWLRESSKTEKYEYYELKDLDSGPDREKDLRRAKTPTTGFSTAARSPTRNTVRHRPRKAGPESMSGGLGISLPEQAGSVPSFRRHKSFDEGAAFKLYKPLPDLPDSPAASGWRSISDPTPGVKFMLSPLLERRSEHDILYELRDREPDVESGLLKPSTSPSRSASPSSSSSSISSRSSSSSRLSGSGFLTKIGDGVEYAADKFAKLLDYQIRGDAEEGLFLPVRDYERPKRMGNGKLKKAR</sequence>
<keyword evidence="2" id="KW-0472">Membrane</keyword>
<reference evidence="3" key="1">
    <citation type="submission" date="2023-11" db="EMBL/GenBank/DDBJ databases">
        <authorList>
            <person name="Alioto T."/>
            <person name="Alioto T."/>
            <person name="Gomez Garrido J."/>
        </authorList>
    </citation>
    <scope>NUCLEOTIDE SEQUENCE</scope>
</reference>
<feature type="region of interest" description="Disordered" evidence="1">
    <location>
        <begin position="281"/>
        <end position="328"/>
    </location>
</feature>
<dbReference type="Proteomes" id="UP001296104">
    <property type="component" value="Unassembled WGS sequence"/>
</dbReference>
<feature type="compositionally biased region" description="Polar residues" evidence="1">
    <location>
        <begin position="293"/>
        <end position="308"/>
    </location>
</feature>
<comment type="caution">
    <text evidence="3">The sequence shown here is derived from an EMBL/GenBank/DDBJ whole genome shotgun (WGS) entry which is preliminary data.</text>
</comment>
<feature type="region of interest" description="Disordered" evidence="1">
    <location>
        <begin position="1"/>
        <end position="159"/>
    </location>
</feature>
<name>A0AAI8YSQ7_9PEZI</name>
<feature type="region of interest" description="Disordered" evidence="1">
    <location>
        <begin position="405"/>
        <end position="445"/>
    </location>
</feature>
<feature type="compositionally biased region" description="Polar residues" evidence="1">
    <location>
        <begin position="58"/>
        <end position="70"/>
    </location>
</feature>
<organism evidence="3 4">
    <name type="scientific">Lecanosticta acicola</name>
    <dbReference type="NCBI Taxonomy" id="111012"/>
    <lineage>
        <taxon>Eukaryota</taxon>
        <taxon>Fungi</taxon>
        <taxon>Dikarya</taxon>
        <taxon>Ascomycota</taxon>
        <taxon>Pezizomycotina</taxon>
        <taxon>Dothideomycetes</taxon>
        <taxon>Dothideomycetidae</taxon>
        <taxon>Mycosphaerellales</taxon>
        <taxon>Mycosphaerellaceae</taxon>
        <taxon>Lecanosticta</taxon>
    </lineage>
</organism>
<feature type="compositionally biased region" description="Basic residues" evidence="1">
    <location>
        <begin position="489"/>
        <end position="499"/>
    </location>
</feature>
<evidence type="ECO:0000256" key="1">
    <source>
        <dbReference type="SAM" id="MobiDB-lite"/>
    </source>
</evidence>
<protein>
    <submittedName>
        <fullName evidence="3">Uncharacterized protein</fullName>
    </submittedName>
</protein>
<gene>
    <name evidence="3" type="ORF">LECACI_7A001318</name>
</gene>
<proteinExistence type="predicted"/>
<keyword evidence="2" id="KW-1133">Transmembrane helix</keyword>
<feature type="compositionally biased region" description="Low complexity" evidence="1">
    <location>
        <begin position="15"/>
        <end position="26"/>
    </location>
</feature>
<evidence type="ECO:0000313" key="4">
    <source>
        <dbReference type="Proteomes" id="UP001296104"/>
    </source>
</evidence>
<feature type="region of interest" description="Disordered" evidence="1">
    <location>
        <begin position="175"/>
        <end position="205"/>
    </location>
</feature>
<feature type="compositionally biased region" description="Low complexity" evidence="1">
    <location>
        <begin position="414"/>
        <end position="444"/>
    </location>
</feature>
<feature type="compositionally biased region" description="Basic and acidic residues" evidence="1">
    <location>
        <begin position="72"/>
        <end position="83"/>
    </location>
</feature>
<evidence type="ECO:0000313" key="3">
    <source>
        <dbReference type="EMBL" id="CAK3829567.1"/>
    </source>
</evidence>
<feature type="compositionally biased region" description="Low complexity" evidence="1">
    <location>
        <begin position="181"/>
        <end position="192"/>
    </location>
</feature>
<feature type="transmembrane region" description="Helical" evidence="2">
    <location>
        <begin position="230"/>
        <end position="252"/>
    </location>
</feature>
<accession>A0AAI8YSQ7</accession>